<gene>
    <name evidence="1" type="ORF">RDI58_001489</name>
</gene>
<dbReference type="EMBL" id="JBANQN010000001">
    <property type="protein sequence ID" value="KAK6803705.1"/>
    <property type="molecule type" value="Genomic_DNA"/>
</dbReference>
<protein>
    <submittedName>
        <fullName evidence="1">Uncharacterized protein</fullName>
    </submittedName>
</protein>
<sequence length="12" mass="1462">MEAEVREVWEAL</sequence>
<evidence type="ECO:0000313" key="2">
    <source>
        <dbReference type="Proteomes" id="UP001371456"/>
    </source>
</evidence>
<reference evidence="1 2" key="1">
    <citation type="submission" date="2024-02" db="EMBL/GenBank/DDBJ databases">
        <title>de novo genome assembly of Solanum bulbocastanum strain 11H21.</title>
        <authorList>
            <person name="Hosaka A.J."/>
        </authorList>
    </citation>
    <scope>NUCLEOTIDE SEQUENCE [LARGE SCALE GENOMIC DNA]</scope>
    <source>
        <tissue evidence="1">Young leaves</tissue>
    </source>
</reference>
<dbReference type="Proteomes" id="UP001371456">
    <property type="component" value="Unassembled WGS sequence"/>
</dbReference>
<organism evidence="1 2">
    <name type="scientific">Solanum bulbocastanum</name>
    <name type="common">Wild potato</name>
    <dbReference type="NCBI Taxonomy" id="147425"/>
    <lineage>
        <taxon>Eukaryota</taxon>
        <taxon>Viridiplantae</taxon>
        <taxon>Streptophyta</taxon>
        <taxon>Embryophyta</taxon>
        <taxon>Tracheophyta</taxon>
        <taxon>Spermatophyta</taxon>
        <taxon>Magnoliopsida</taxon>
        <taxon>eudicotyledons</taxon>
        <taxon>Gunneridae</taxon>
        <taxon>Pentapetalae</taxon>
        <taxon>asterids</taxon>
        <taxon>lamiids</taxon>
        <taxon>Solanales</taxon>
        <taxon>Solanaceae</taxon>
        <taxon>Solanoideae</taxon>
        <taxon>Solaneae</taxon>
        <taxon>Solanum</taxon>
    </lineage>
</organism>
<evidence type="ECO:0000313" key="1">
    <source>
        <dbReference type="EMBL" id="KAK6803705.1"/>
    </source>
</evidence>
<accession>A0AAN8UBZ2</accession>
<keyword evidence="2" id="KW-1185">Reference proteome</keyword>
<proteinExistence type="predicted"/>
<name>A0AAN8UBZ2_SOLBU</name>
<comment type="caution">
    <text evidence="1">The sequence shown here is derived from an EMBL/GenBank/DDBJ whole genome shotgun (WGS) entry which is preliminary data.</text>
</comment>